<evidence type="ECO:0000313" key="4">
    <source>
        <dbReference type="Proteomes" id="UP001597493"/>
    </source>
</evidence>
<dbReference type="PANTHER" id="PTHR37533:SF2">
    <property type="entry name" value="FLAGELLAR HOOK-LENGTH CONTROL PROTEIN"/>
    <property type="match status" value="1"/>
</dbReference>
<evidence type="ECO:0000259" key="2">
    <source>
        <dbReference type="Pfam" id="PF02120"/>
    </source>
</evidence>
<reference evidence="4" key="1">
    <citation type="journal article" date="2019" name="Int. J. Syst. Evol. Microbiol.">
        <title>The Global Catalogue of Microorganisms (GCM) 10K type strain sequencing project: providing services to taxonomists for standard genome sequencing and annotation.</title>
        <authorList>
            <consortium name="The Broad Institute Genomics Platform"/>
            <consortium name="The Broad Institute Genome Sequencing Center for Infectious Disease"/>
            <person name="Wu L."/>
            <person name="Ma J."/>
        </authorList>
    </citation>
    <scope>NUCLEOTIDE SEQUENCE [LARGE SCALE GENOMIC DNA]</scope>
    <source>
        <strain evidence="4">TISTR 1827</strain>
    </source>
</reference>
<evidence type="ECO:0000313" key="3">
    <source>
        <dbReference type="EMBL" id="MFD2660946.1"/>
    </source>
</evidence>
<dbReference type="EMBL" id="JBHUMY010000012">
    <property type="protein sequence ID" value="MFD2660946.1"/>
    <property type="molecule type" value="Genomic_DNA"/>
</dbReference>
<name>A0ABW5QWY4_9BACL</name>
<organism evidence="3 4">
    <name type="scientific">Paenibacillus thailandensis</name>
    <dbReference type="NCBI Taxonomy" id="393250"/>
    <lineage>
        <taxon>Bacteria</taxon>
        <taxon>Bacillati</taxon>
        <taxon>Bacillota</taxon>
        <taxon>Bacilli</taxon>
        <taxon>Bacillales</taxon>
        <taxon>Paenibacillaceae</taxon>
        <taxon>Paenibacillus</taxon>
    </lineage>
</organism>
<dbReference type="CDD" id="cd17470">
    <property type="entry name" value="T3SS_Flik_C"/>
    <property type="match status" value="1"/>
</dbReference>
<feature type="region of interest" description="Disordered" evidence="1">
    <location>
        <begin position="1"/>
        <end position="52"/>
    </location>
</feature>
<dbReference type="Pfam" id="PF02120">
    <property type="entry name" value="Flg_hook"/>
    <property type="match status" value="1"/>
</dbReference>
<feature type="domain" description="Flagellar hook-length control protein-like C-terminal" evidence="2">
    <location>
        <begin position="313"/>
        <end position="387"/>
    </location>
</feature>
<keyword evidence="3" id="KW-0282">Flagellum</keyword>
<dbReference type="Proteomes" id="UP001597493">
    <property type="component" value="Unassembled WGS sequence"/>
</dbReference>
<dbReference type="RefSeq" id="WP_379273125.1">
    <property type="nucleotide sequence ID" value="NZ_JBHUGT010000002.1"/>
</dbReference>
<dbReference type="InterPro" id="IPR021136">
    <property type="entry name" value="Flagellar_hook_control-like_C"/>
</dbReference>
<comment type="caution">
    <text evidence="3">The sequence shown here is derived from an EMBL/GenBank/DDBJ whole genome shotgun (WGS) entry which is preliminary data.</text>
</comment>
<evidence type="ECO:0000256" key="1">
    <source>
        <dbReference type="SAM" id="MobiDB-lite"/>
    </source>
</evidence>
<dbReference type="PANTHER" id="PTHR37533">
    <property type="entry name" value="FLAGELLAR HOOK-LENGTH CONTROL PROTEIN"/>
    <property type="match status" value="1"/>
</dbReference>
<dbReference type="InterPro" id="IPR038610">
    <property type="entry name" value="FliK-like_C_sf"/>
</dbReference>
<keyword evidence="4" id="KW-1185">Reference proteome</keyword>
<feature type="compositionally biased region" description="Polar residues" evidence="1">
    <location>
        <begin position="35"/>
        <end position="46"/>
    </location>
</feature>
<protein>
    <submittedName>
        <fullName evidence="3">Flagellar hook-length control protein FliK</fullName>
    </submittedName>
</protein>
<keyword evidence="3" id="KW-0966">Cell projection</keyword>
<accession>A0ABW5QWY4</accession>
<feature type="compositionally biased region" description="Polar residues" evidence="1">
    <location>
        <begin position="1"/>
        <end position="19"/>
    </location>
</feature>
<keyword evidence="3" id="KW-0969">Cilium</keyword>
<proteinExistence type="predicted"/>
<dbReference type="Gene3D" id="3.30.750.140">
    <property type="match status" value="1"/>
</dbReference>
<dbReference type="InterPro" id="IPR052563">
    <property type="entry name" value="FliK"/>
</dbReference>
<sequence>MTINISQMTPSSSPAARNVQTQQAQSGGAGGFQQLVEQIGQTTPSGGESGKTAAEKPIAAIADNVLPEGGDIPTAESLLDAIEALLNGLEQPGEEDDAADAKAEPEDELLEALDQMNALLALFGGEPIMPAVAVDGIGRNSQESLLELKGSLQESLLELQSIILQGGMKQVGALHPNELILKQLQAMQSLLNGDAALEEQALSGQVAEPLVAGGDAQTVASPQTASYLQRLTLQTSNLSVLKTAAEQQATAGEPVEEQAGDAGTAPIQAPAAFANAGRQAAAPVAGSPVTGTVSASQFAHSMSEFMVQKFDLTSANGVMEAKLQLTPEHLGKLDLQITVQNGQLTAVFHAESAAAKDMLDNQMSQLKAALQSQGLTVDRLEVWQGEPASYLSDSNGERGSRDQSFYEASAGDRSEAVESDFEEELAEQEAIRHLGYGRAINATA</sequence>
<gene>
    <name evidence="3" type="ORF">ACFSW5_11870</name>
</gene>
<feature type="region of interest" description="Disordered" evidence="1">
    <location>
        <begin position="389"/>
        <end position="423"/>
    </location>
</feature>